<evidence type="ECO:0000313" key="1">
    <source>
        <dbReference type="EMBL" id="MCO0831527.1"/>
    </source>
</evidence>
<reference evidence="1 2" key="1">
    <citation type="submission" date="2022-06" db="EMBL/GenBank/DDBJ databases">
        <title>Fructobacillus taiwanensis sp. nov., isolated from the honeybee.</title>
        <authorList>
            <person name="Chen Y.-S."/>
            <person name="Wang L.-T."/>
            <person name="Lee Y.-S."/>
            <person name="Chang Y.-C."/>
            <person name="Wu H.-C."/>
            <person name="Liao C.-Y."/>
            <person name="Chen W.-H."/>
            <person name="Deng J.-N."/>
            <person name="Wang Y.-H."/>
        </authorList>
    </citation>
    <scope>NUCLEOTIDE SEQUENCE [LARGE SCALE GENOMIC DNA]</scope>
    <source>
        <strain evidence="1 2">W13</strain>
    </source>
</reference>
<keyword evidence="2" id="KW-1185">Reference proteome</keyword>
<evidence type="ECO:0000313" key="2">
    <source>
        <dbReference type="Proteomes" id="UP001523234"/>
    </source>
</evidence>
<dbReference type="RefSeq" id="WP_252441922.1">
    <property type="nucleotide sequence ID" value="NZ_JAMWYK010000001.1"/>
</dbReference>
<gene>
    <name evidence="1" type="ORF">NFX39_00255</name>
</gene>
<dbReference type="InterPro" id="IPR018672">
    <property type="entry name" value="DUF2140"/>
</dbReference>
<protein>
    <submittedName>
        <fullName evidence="1">YpmS family protein</fullName>
    </submittedName>
</protein>
<accession>A0ABT0ZNK4</accession>
<dbReference type="EMBL" id="JAMWYK010000001">
    <property type="protein sequence ID" value="MCO0831527.1"/>
    <property type="molecule type" value="Genomic_DNA"/>
</dbReference>
<name>A0ABT0ZNK4_9LACO</name>
<organism evidence="1 2">
    <name type="scientific">Fructobacillus apis</name>
    <dbReference type="NCBI Taxonomy" id="2935017"/>
    <lineage>
        <taxon>Bacteria</taxon>
        <taxon>Bacillati</taxon>
        <taxon>Bacillota</taxon>
        <taxon>Bacilli</taxon>
        <taxon>Lactobacillales</taxon>
        <taxon>Lactobacillaceae</taxon>
        <taxon>Fructobacillus</taxon>
    </lineage>
</organism>
<dbReference type="Pfam" id="PF09911">
    <property type="entry name" value="DUF2140"/>
    <property type="match status" value="1"/>
</dbReference>
<comment type="caution">
    <text evidence="1">The sequence shown here is derived from an EMBL/GenBank/DDBJ whole genome shotgun (WGS) entry which is preliminary data.</text>
</comment>
<dbReference type="Proteomes" id="UP001523234">
    <property type="component" value="Unassembled WGS sequence"/>
</dbReference>
<proteinExistence type="predicted"/>
<sequence>MKKRRSIWFFLFWLLIVAILAGGAYTAYLAMVPTRTSFVSQPKQNETTVDLSLNRDQLNALAKTYLNEQSNGQFDFKVNQDNVTASGTVKIYGQKLDTKLTMLPKVAEGGNVIMDVQKVELGKLDLPVNVALGYVKEMYSGPKGVQVQPDQKQIALDLTQLTKKNSWSIRASELNLQDNKFNFTGVMKNAQ</sequence>